<keyword evidence="3" id="KW-1185">Reference proteome</keyword>
<dbReference type="Proteomes" id="UP000694419">
    <property type="component" value="Unplaced"/>
</dbReference>
<dbReference type="PRINTS" id="PR00131">
    <property type="entry name" value="GLHYDRLASE1"/>
</dbReference>
<accession>A0A8C3PQF6</accession>
<dbReference type="Ensembl" id="ENSCPGT00000021215.1">
    <property type="protein sequence ID" value="ENSCPGP00000019385.1"/>
    <property type="gene ID" value="ENSCPGG00000013545.1"/>
</dbReference>
<evidence type="ECO:0000313" key="3">
    <source>
        <dbReference type="Proteomes" id="UP000694419"/>
    </source>
</evidence>
<dbReference type="PANTHER" id="PTHR10353">
    <property type="entry name" value="GLYCOSYL HYDROLASE"/>
    <property type="match status" value="1"/>
</dbReference>
<dbReference type="InterPro" id="IPR033132">
    <property type="entry name" value="GH_1_N_CS"/>
</dbReference>
<protein>
    <submittedName>
        <fullName evidence="2">Lactase</fullName>
    </submittedName>
</protein>
<sequence length="238" mass="27527">MDNFEWLNGYDPTFGLHQVDFDNPNRPRTPKRSAVYYAEIIRNNGIPLPKEDEFLYGEFPKNFWWSVATAAYQIEGGWRADGKGLSIWDKFSHTPLKISNDDTGDVACDSYHKIEEDVEMLKSLKVSHYRFSISWSRILPDGTTRYINEMGLNYYERLIDALLAAKIMPQVSYTAWSLMDNFEWAVGFDERFGLYHVNFTDPNLPRRPKASARFYSQIINCNGSTEAHVCSYSQIPSS</sequence>
<dbReference type="AlphaFoldDB" id="A0A8C3PQF6"/>
<name>A0A8C3PQF6_9CHAR</name>
<dbReference type="PROSITE" id="PS00653">
    <property type="entry name" value="GLYCOSYL_HYDROL_F1_2"/>
    <property type="match status" value="1"/>
</dbReference>
<reference evidence="2" key="1">
    <citation type="submission" date="2025-08" db="UniProtKB">
        <authorList>
            <consortium name="Ensembl"/>
        </authorList>
    </citation>
    <scope>IDENTIFICATION</scope>
</reference>
<organism evidence="2 3">
    <name type="scientific">Calidris pygmaea</name>
    <name type="common">Spoon-billed sandpiper</name>
    <dbReference type="NCBI Taxonomy" id="425635"/>
    <lineage>
        <taxon>Eukaryota</taxon>
        <taxon>Metazoa</taxon>
        <taxon>Chordata</taxon>
        <taxon>Craniata</taxon>
        <taxon>Vertebrata</taxon>
        <taxon>Euteleostomi</taxon>
        <taxon>Archelosauria</taxon>
        <taxon>Archosauria</taxon>
        <taxon>Dinosauria</taxon>
        <taxon>Saurischia</taxon>
        <taxon>Theropoda</taxon>
        <taxon>Coelurosauria</taxon>
        <taxon>Aves</taxon>
        <taxon>Neognathae</taxon>
        <taxon>Neoaves</taxon>
        <taxon>Charadriiformes</taxon>
        <taxon>Scolopacidae</taxon>
        <taxon>Calidris</taxon>
    </lineage>
</organism>
<dbReference type="PANTHER" id="PTHR10353:SF38">
    <property type="entry name" value="LACTASE_PHLORIZIN HYDROLASE"/>
    <property type="match status" value="1"/>
</dbReference>
<comment type="similarity">
    <text evidence="1">Belongs to the glycosyl hydrolase 1 family.</text>
</comment>
<dbReference type="Gene3D" id="3.20.20.80">
    <property type="entry name" value="Glycosidases"/>
    <property type="match status" value="3"/>
</dbReference>
<dbReference type="GO" id="GO:0000016">
    <property type="term" value="F:lactase activity"/>
    <property type="evidence" value="ECO:0007669"/>
    <property type="project" value="TreeGrafter"/>
</dbReference>
<proteinExistence type="inferred from homology"/>
<evidence type="ECO:0000256" key="1">
    <source>
        <dbReference type="RuleBase" id="RU003690"/>
    </source>
</evidence>
<reference evidence="2" key="2">
    <citation type="submission" date="2025-09" db="UniProtKB">
        <authorList>
            <consortium name="Ensembl"/>
        </authorList>
    </citation>
    <scope>IDENTIFICATION</scope>
</reference>
<dbReference type="Pfam" id="PF00232">
    <property type="entry name" value="Glyco_hydro_1"/>
    <property type="match status" value="3"/>
</dbReference>
<dbReference type="GO" id="GO:0005975">
    <property type="term" value="P:carbohydrate metabolic process"/>
    <property type="evidence" value="ECO:0007669"/>
    <property type="project" value="InterPro"/>
</dbReference>
<dbReference type="InterPro" id="IPR001360">
    <property type="entry name" value="Glyco_hydro_1"/>
</dbReference>
<dbReference type="SUPFAM" id="SSF51445">
    <property type="entry name" value="(Trans)glycosidases"/>
    <property type="match status" value="3"/>
</dbReference>
<evidence type="ECO:0000313" key="2">
    <source>
        <dbReference type="Ensembl" id="ENSCPGP00000019385.1"/>
    </source>
</evidence>
<dbReference type="InterPro" id="IPR017853">
    <property type="entry name" value="GH"/>
</dbReference>